<evidence type="ECO:0000313" key="1">
    <source>
        <dbReference type="EMBL" id="QEG01213.1"/>
    </source>
</evidence>
<protein>
    <submittedName>
        <fullName evidence="1">Uncharacterized protein</fullName>
    </submittedName>
</protein>
<gene>
    <name evidence="1" type="ORF">Mal15_52890</name>
</gene>
<dbReference type="Proteomes" id="UP000321353">
    <property type="component" value="Chromosome"/>
</dbReference>
<keyword evidence="2" id="KW-1185">Reference proteome</keyword>
<accession>A0A5B9MIM8</accession>
<dbReference type="KEGG" id="smam:Mal15_52890"/>
<reference evidence="1 2" key="1">
    <citation type="submission" date="2019-02" db="EMBL/GenBank/DDBJ databases">
        <title>Planctomycetal bacteria perform biofilm scaping via a novel small molecule.</title>
        <authorList>
            <person name="Jeske O."/>
            <person name="Boedeker C."/>
            <person name="Wiegand S."/>
            <person name="Breitling P."/>
            <person name="Kallscheuer N."/>
            <person name="Jogler M."/>
            <person name="Rohde M."/>
            <person name="Petersen J."/>
            <person name="Medema M.H."/>
            <person name="Surup F."/>
            <person name="Jogler C."/>
        </authorList>
    </citation>
    <scope>NUCLEOTIDE SEQUENCE [LARGE SCALE GENOMIC DNA]</scope>
    <source>
        <strain evidence="1 2">Mal15</strain>
    </source>
</reference>
<proteinExistence type="predicted"/>
<dbReference type="EMBL" id="CP036264">
    <property type="protein sequence ID" value="QEG01213.1"/>
    <property type="molecule type" value="Genomic_DNA"/>
</dbReference>
<name>A0A5B9MIM8_9BACT</name>
<evidence type="ECO:0000313" key="2">
    <source>
        <dbReference type="Proteomes" id="UP000321353"/>
    </source>
</evidence>
<organism evidence="1 2">
    <name type="scientific">Stieleria maiorica</name>
    <dbReference type="NCBI Taxonomy" id="2795974"/>
    <lineage>
        <taxon>Bacteria</taxon>
        <taxon>Pseudomonadati</taxon>
        <taxon>Planctomycetota</taxon>
        <taxon>Planctomycetia</taxon>
        <taxon>Pirellulales</taxon>
        <taxon>Pirellulaceae</taxon>
        <taxon>Stieleria</taxon>
    </lineage>
</organism>
<sequence>MPLSTSGWHDHIKLRTRNALPGWLRHTRRSLGCAKSFAFSFVGFWGSYCAKPCWDQPFGASLRASIDAGLYRRCLHRLWCPNVCANRLMSLVYRRLPSASAGRSLTRPAGISACPPAKLRILFPAGQPFGDSLRSDQSAEKVRRTHSSPFPSLLPRSWPRLRYRLPPLFPLFRWTLRNCFPDR</sequence>
<dbReference type="AlphaFoldDB" id="A0A5B9MIM8"/>